<keyword evidence="1" id="KW-0472">Membrane</keyword>
<dbReference type="RefSeq" id="WP_089280201.1">
    <property type="nucleotide sequence ID" value="NZ_FZON01000079.1"/>
</dbReference>
<dbReference type="OrthoDB" id="7855264at2"/>
<proteinExistence type="predicted"/>
<reference evidence="2 3" key="1">
    <citation type="submission" date="2017-06" db="EMBL/GenBank/DDBJ databases">
        <authorList>
            <person name="Kim H.J."/>
            <person name="Triplett B.A."/>
        </authorList>
    </citation>
    <scope>NUCLEOTIDE SEQUENCE [LARGE SCALE GENOMIC DNA]</scope>
    <source>
        <strain evidence="2 3">DSM 11445</strain>
    </source>
</reference>
<sequence length="187" mass="20765">MRVLSLVLAFVAFGVGVLFFYARYERYQQNQRIEAQNDRKADANKLIKAINGIDGTSQECAGWMIGLTTGNYPQPETTENVALFFSETCGRSMSKRAEELTALVSGLADEDPEPGRAKLLAETRALAEVYRSQSDDFDQAYEMLSQADNRAALEPQVTRLVNRANPAINRGLSALEDARKNFIFTDG</sequence>
<protein>
    <submittedName>
        <fullName evidence="2">Uncharacterized protein</fullName>
    </submittedName>
</protein>
<dbReference type="Proteomes" id="UP000198440">
    <property type="component" value="Unassembled WGS sequence"/>
</dbReference>
<dbReference type="AlphaFoldDB" id="A0A239L4E1"/>
<evidence type="ECO:0000313" key="3">
    <source>
        <dbReference type="Proteomes" id="UP000198440"/>
    </source>
</evidence>
<feature type="transmembrane region" description="Helical" evidence="1">
    <location>
        <begin position="6"/>
        <end position="24"/>
    </location>
</feature>
<evidence type="ECO:0000256" key="1">
    <source>
        <dbReference type="SAM" id="Phobius"/>
    </source>
</evidence>
<keyword evidence="1" id="KW-1133">Transmembrane helix</keyword>
<gene>
    <name evidence="2" type="ORF">SAMN04488078_10793</name>
</gene>
<accession>A0A239L4E1</accession>
<dbReference type="EMBL" id="FZON01000079">
    <property type="protein sequence ID" value="SNT25456.1"/>
    <property type="molecule type" value="Genomic_DNA"/>
</dbReference>
<organism evidence="2 3">
    <name type="scientific">Antarctobacter heliothermus</name>
    <dbReference type="NCBI Taxonomy" id="74033"/>
    <lineage>
        <taxon>Bacteria</taxon>
        <taxon>Pseudomonadati</taxon>
        <taxon>Pseudomonadota</taxon>
        <taxon>Alphaproteobacteria</taxon>
        <taxon>Rhodobacterales</taxon>
        <taxon>Roseobacteraceae</taxon>
        <taxon>Antarctobacter</taxon>
    </lineage>
</organism>
<name>A0A239L4E1_9RHOB</name>
<keyword evidence="1" id="KW-0812">Transmembrane</keyword>
<evidence type="ECO:0000313" key="2">
    <source>
        <dbReference type="EMBL" id="SNT25456.1"/>
    </source>
</evidence>